<dbReference type="InterPro" id="IPR050194">
    <property type="entry name" value="Glycosyltransferase_grp1"/>
</dbReference>
<dbReference type="PANTHER" id="PTHR45947">
    <property type="entry name" value="SULFOQUINOVOSYL TRANSFERASE SQD2"/>
    <property type="match status" value="1"/>
</dbReference>
<dbReference type="GO" id="GO:1901137">
    <property type="term" value="P:carbohydrate derivative biosynthetic process"/>
    <property type="evidence" value="ECO:0007669"/>
    <property type="project" value="UniProtKB-ARBA"/>
</dbReference>
<gene>
    <name evidence="5" type="ORF">CFK39_06475</name>
</gene>
<dbReference type="InterPro" id="IPR001296">
    <property type="entry name" value="Glyco_trans_1"/>
</dbReference>
<dbReference type="GO" id="GO:0016757">
    <property type="term" value="F:glycosyltransferase activity"/>
    <property type="evidence" value="ECO:0007669"/>
    <property type="project" value="UniProtKB-KW"/>
</dbReference>
<keyword evidence="2 5" id="KW-0808">Transferase</keyword>
<dbReference type="Gene3D" id="3.40.50.2000">
    <property type="entry name" value="Glycogen Phosphorylase B"/>
    <property type="match status" value="2"/>
</dbReference>
<name>A0A220UBF1_9MICO</name>
<evidence type="ECO:0000313" key="5">
    <source>
        <dbReference type="EMBL" id="ASK65538.1"/>
    </source>
</evidence>
<dbReference type="Pfam" id="PF13579">
    <property type="entry name" value="Glyco_trans_4_4"/>
    <property type="match status" value="1"/>
</dbReference>
<proteinExistence type="predicted"/>
<dbReference type="InterPro" id="IPR028098">
    <property type="entry name" value="Glyco_trans_4-like_N"/>
</dbReference>
<dbReference type="Proteomes" id="UP000198398">
    <property type="component" value="Chromosome"/>
</dbReference>
<feature type="domain" description="Glycosyltransferase subfamily 4-like N-terminal" evidence="4">
    <location>
        <begin position="191"/>
        <end position="371"/>
    </location>
</feature>
<dbReference type="PANTHER" id="PTHR45947:SF15">
    <property type="entry name" value="TEICHURONIC ACID BIOSYNTHESIS GLYCOSYLTRANSFERASE TUAC-RELATED"/>
    <property type="match status" value="1"/>
</dbReference>
<keyword evidence="6" id="KW-1185">Reference proteome</keyword>
<dbReference type="SUPFAM" id="SSF53756">
    <property type="entry name" value="UDP-Glycosyltransferase/glycogen phosphorylase"/>
    <property type="match status" value="1"/>
</dbReference>
<protein>
    <submittedName>
        <fullName evidence="5">Glycosyl transferase family 1</fullName>
    </submittedName>
</protein>
<dbReference type="OrthoDB" id="509705at2"/>
<organism evidence="5 6">
    <name type="scientific">Brachybacterium avium</name>
    <dbReference type="NCBI Taxonomy" id="2017485"/>
    <lineage>
        <taxon>Bacteria</taxon>
        <taxon>Bacillati</taxon>
        <taxon>Actinomycetota</taxon>
        <taxon>Actinomycetes</taxon>
        <taxon>Micrococcales</taxon>
        <taxon>Dermabacteraceae</taxon>
        <taxon>Brachybacterium</taxon>
    </lineage>
</organism>
<dbReference type="KEGG" id="brv:CFK39_06475"/>
<keyword evidence="1" id="KW-0328">Glycosyltransferase</keyword>
<evidence type="ECO:0000256" key="2">
    <source>
        <dbReference type="ARBA" id="ARBA00022679"/>
    </source>
</evidence>
<dbReference type="AlphaFoldDB" id="A0A220UBF1"/>
<evidence type="ECO:0000259" key="3">
    <source>
        <dbReference type="Pfam" id="PF00534"/>
    </source>
</evidence>
<evidence type="ECO:0000256" key="1">
    <source>
        <dbReference type="ARBA" id="ARBA00022676"/>
    </source>
</evidence>
<reference evidence="6" key="1">
    <citation type="submission" date="2017-07" db="EMBL/GenBank/DDBJ databases">
        <title>Brachybacterium sp. VR2415.</title>
        <authorList>
            <person name="Tak E.J."/>
            <person name="Bae J.-W."/>
        </authorList>
    </citation>
    <scope>NUCLEOTIDE SEQUENCE [LARGE SCALE GENOMIC DNA]</scope>
    <source>
        <strain evidence="6">VR2415</strain>
    </source>
</reference>
<sequence>MPSRRHVVRNACLLLQSAAQHLMDDPALLVVQVSRRLPFRTRVVAGEVLHTVAGKLPRAAGAAALGAFMAGDEPSAHREVAKASHSGSRMGGEVAVLLGRYELLAKTSPPHTRARAAWARGNLSHALRILHSADRGDTWYAQRLQSELRLLRPDYRLPVPRGAWSAAIPAEGEKLRVLHLLTNSLPHTQSGYSLRTHRILTALRDQGIESVALTRTGYPVMVGVPTAADEDTIDGIRYVRTLPAWLPLTQEGRLEEQVARALELVEEFRPHVLHATTNYYNALVAQAVSTATGIPWVFEVRGMMEKTWIALHTSPQSRQEALTSEKVRLVAAREGALAASASAVVTLSDLMRTELMGREVLGRAVTVVPNGVEEALLARRRTPAEARSALGIVEEGAFLVGAVSALVEYEGLDVLLRAVAQLLGDPSVPSELRERLRVMIAGDGEAAPSLRALAEELGIADRVIMPGRVSRHIAPDWVQALDVVAVPRLDVDVARTVTPQKPIEAMALRRPVIISDLPALRETATRADGVLCALTHEAGSVEELARAIQALAADPSRASALVEQGLGAAAERTWPALVRRYRAMYADVITQGESARG</sequence>
<accession>A0A220UBF1</accession>
<dbReference type="EMBL" id="CP022316">
    <property type="protein sequence ID" value="ASK65538.1"/>
    <property type="molecule type" value="Genomic_DNA"/>
</dbReference>
<evidence type="ECO:0000259" key="4">
    <source>
        <dbReference type="Pfam" id="PF13579"/>
    </source>
</evidence>
<dbReference type="Pfam" id="PF00534">
    <property type="entry name" value="Glycos_transf_1"/>
    <property type="match status" value="1"/>
</dbReference>
<evidence type="ECO:0000313" key="6">
    <source>
        <dbReference type="Proteomes" id="UP000198398"/>
    </source>
</evidence>
<feature type="domain" description="Glycosyl transferase family 1" evidence="3">
    <location>
        <begin position="395"/>
        <end position="565"/>
    </location>
</feature>